<comment type="caution">
    <text evidence="2">The sequence shown here is derived from an EMBL/GenBank/DDBJ whole genome shotgun (WGS) entry which is preliminary data.</text>
</comment>
<protein>
    <submittedName>
        <fullName evidence="2">Uncharacterized protein</fullName>
    </submittedName>
</protein>
<name>A0A368H8K9_ANCCA</name>
<keyword evidence="1" id="KW-0472">Membrane</keyword>
<proteinExistence type="predicted"/>
<organism evidence="2 3">
    <name type="scientific">Ancylostoma caninum</name>
    <name type="common">Dog hookworm</name>
    <dbReference type="NCBI Taxonomy" id="29170"/>
    <lineage>
        <taxon>Eukaryota</taxon>
        <taxon>Metazoa</taxon>
        <taxon>Ecdysozoa</taxon>
        <taxon>Nematoda</taxon>
        <taxon>Chromadorea</taxon>
        <taxon>Rhabditida</taxon>
        <taxon>Rhabditina</taxon>
        <taxon>Rhabditomorpha</taxon>
        <taxon>Strongyloidea</taxon>
        <taxon>Ancylostomatidae</taxon>
        <taxon>Ancylostomatinae</taxon>
        <taxon>Ancylostoma</taxon>
    </lineage>
</organism>
<sequence length="113" mass="12375">MTTLWTSGLLRCTHSGMNQSGSRFGQLANASRVNACSTAILIVVPLAVFTLFALFDLPMNSYSIPLFLGVAFVPILNAHFIIFNIRTYRRALSTLLSFKSKSIGPISHISSDH</sequence>
<keyword evidence="1" id="KW-1133">Transmembrane helix</keyword>
<dbReference type="EMBL" id="JOJR01000011">
    <property type="protein sequence ID" value="RCN51690.1"/>
    <property type="molecule type" value="Genomic_DNA"/>
</dbReference>
<dbReference type="Proteomes" id="UP000252519">
    <property type="component" value="Unassembled WGS sequence"/>
</dbReference>
<feature type="transmembrane region" description="Helical" evidence="1">
    <location>
        <begin position="61"/>
        <end position="83"/>
    </location>
</feature>
<accession>A0A368H8K9</accession>
<reference evidence="2 3" key="1">
    <citation type="submission" date="2014-10" db="EMBL/GenBank/DDBJ databases">
        <title>Draft genome of the hookworm Ancylostoma caninum.</title>
        <authorList>
            <person name="Mitreva M."/>
        </authorList>
    </citation>
    <scope>NUCLEOTIDE SEQUENCE [LARGE SCALE GENOMIC DNA]</scope>
    <source>
        <strain evidence="2 3">Baltimore</strain>
    </source>
</reference>
<keyword evidence="1" id="KW-0812">Transmembrane</keyword>
<evidence type="ECO:0000313" key="2">
    <source>
        <dbReference type="EMBL" id="RCN51690.1"/>
    </source>
</evidence>
<evidence type="ECO:0000256" key="1">
    <source>
        <dbReference type="SAM" id="Phobius"/>
    </source>
</evidence>
<feature type="transmembrane region" description="Helical" evidence="1">
    <location>
        <begin position="33"/>
        <end position="55"/>
    </location>
</feature>
<evidence type="ECO:0000313" key="3">
    <source>
        <dbReference type="Proteomes" id="UP000252519"/>
    </source>
</evidence>
<gene>
    <name evidence="2" type="ORF">ANCCAN_02049</name>
</gene>
<keyword evidence="3" id="KW-1185">Reference proteome</keyword>
<dbReference type="AlphaFoldDB" id="A0A368H8K9"/>
<dbReference type="OrthoDB" id="5830127at2759"/>